<evidence type="ECO:0000256" key="2">
    <source>
        <dbReference type="ARBA" id="ARBA00022553"/>
    </source>
</evidence>
<dbReference type="PATRIC" id="fig|217031.6.peg.3360"/>
<dbReference type="SUPFAM" id="SSF53649">
    <property type="entry name" value="Alkaline phosphatase-like"/>
    <property type="match status" value="1"/>
</dbReference>
<comment type="cofactor">
    <cofactor evidence="8">
        <name>Zn(2+)</name>
        <dbReference type="ChEBI" id="CHEBI:29105"/>
    </cofactor>
    <text evidence="8">Binds 2 Zn(2+) ions.</text>
</comment>
<dbReference type="Proteomes" id="UP000077881">
    <property type="component" value="Unassembled WGS sequence"/>
</dbReference>
<feature type="transmembrane region" description="Helical" evidence="10">
    <location>
        <begin position="480"/>
        <end position="499"/>
    </location>
</feature>
<dbReference type="SMART" id="SM00098">
    <property type="entry name" value="alkPPc"/>
    <property type="match status" value="1"/>
</dbReference>
<comment type="cofactor">
    <cofactor evidence="8">
        <name>Mg(2+)</name>
        <dbReference type="ChEBI" id="CHEBI:18420"/>
    </cofactor>
    <text evidence="8">Binds 1 Mg(2+) ion.</text>
</comment>
<dbReference type="AlphaFoldDB" id="A0A177ZLN2"/>
<dbReference type="Pfam" id="PF00245">
    <property type="entry name" value="Alk_phosphatase"/>
    <property type="match status" value="1"/>
</dbReference>
<keyword evidence="6 8" id="KW-0460">Magnesium</keyword>
<evidence type="ECO:0000256" key="3">
    <source>
        <dbReference type="ARBA" id="ARBA00022723"/>
    </source>
</evidence>
<feature type="binding site" evidence="8">
    <location>
        <position position="292"/>
    </location>
    <ligand>
        <name>Zn(2+)</name>
        <dbReference type="ChEBI" id="CHEBI:29105"/>
        <label>2</label>
    </ligand>
</feature>
<keyword evidence="10" id="KW-0472">Membrane</keyword>
<evidence type="ECO:0000256" key="6">
    <source>
        <dbReference type="ARBA" id="ARBA00022842"/>
    </source>
</evidence>
<evidence type="ECO:0000256" key="7">
    <source>
        <dbReference type="PIRSR" id="PIRSR601952-1"/>
    </source>
</evidence>
<feature type="binding site" evidence="8">
    <location>
        <position position="51"/>
    </location>
    <ligand>
        <name>Zn(2+)</name>
        <dbReference type="ChEBI" id="CHEBI:29105"/>
        <label>2</label>
    </ligand>
</feature>
<feature type="binding site" evidence="8">
    <location>
        <position position="283"/>
    </location>
    <ligand>
        <name>Mg(2+)</name>
        <dbReference type="ChEBI" id="CHEBI:18420"/>
    </ligand>
</feature>
<feature type="binding site" evidence="8">
    <location>
        <position position="160"/>
    </location>
    <ligand>
        <name>Mg(2+)</name>
        <dbReference type="ChEBI" id="CHEBI:18420"/>
    </ligand>
</feature>
<dbReference type="GO" id="GO:0046872">
    <property type="term" value="F:metal ion binding"/>
    <property type="evidence" value="ECO:0007669"/>
    <property type="project" value="UniProtKB-KW"/>
</dbReference>
<evidence type="ECO:0000256" key="8">
    <source>
        <dbReference type="PIRSR" id="PIRSR601952-2"/>
    </source>
</evidence>
<accession>A0A177ZLN2</accession>
<comment type="caution">
    <text evidence="11">The sequence shown here is derived from an EMBL/GenBank/DDBJ whole genome shotgun (WGS) entry which is preliminary data.</text>
</comment>
<feature type="active site" description="Phosphoserine intermediate" evidence="7">
    <location>
        <position position="109"/>
    </location>
</feature>
<dbReference type="STRING" id="217031.ABB05_15575"/>
<dbReference type="OrthoDB" id="9794455at2"/>
<keyword evidence="10" id="KW-0812">Transmembrane</keyword>
<keyword evidence="2" id="KW-0597">Phosphoprotein</keyword>
<dbReference type="PANTHER" id="PTHR11596:SF5">
    <property type="entry name" value="ALKALINE PHOSPHATASE"/>
    <property type="match status" value="1"/>
</dbReference>
<keyword evidence="3 8" id="KW-0479">Metal-binding</keyword>
<dbReference type="Gene3D" id="1.10.60.40">
    <property type="match status" value="1"/>
</dbReference>
<dbReference type="RefSeq" id="WP_064468481.1">
    <property type="nucleotide sequence ID" value="NZ_LDJR01000056.1"/>
</dbReference>
<organism evidence="11 12">
    <name type="scientific">Lederbergia galactosidilytica</name>
    <dbReference type="NCBI Taxonomy" id="217031"/>
    <lineage>
        <taxon>Bacteria</taxon>
        <taxon>Bacillati</taxon>
        <taxon>Bacillota</taxon>
        <taxon>Bacilli</taxon>
        <taxon>Bacillales</taxon>
        <taxon>Bacillaceae</taxon>
        <taxon>Lederbergia</taxon>
    </lineage>
</organism>
<keyword evidence="10" id="KW-1133">Transmembrane helix</keyword>
<feature type="binding site" evidence="8">
    <location>
        <position position="51"/>
    </location>
    <ligand>
        <name>Mg(2+)</name>
        <dbReference type="ChEBI" id="CHEBI:18420"/>
    </ligand>
</feature>
<evidence type="ECO:0000313" key="12">
    <source>
        <dbReference type="Proteomes" id="UP000077881"/>
    </source>
</evidence>
<keyword evidence="12" id="KW-1185">Reference proteome</keyword>
<keyword evidence="5 8" id="KW-0862">Zinc</keyword>
<evidence type="ECO:0000256" key="5">
    <source>
        <dbReference type="ARBA" id="ARBA00022833"/>
    </source>
</evidence>
<keyword evidence="4" id="KW-0378">Hydrolase</keyword>
<gene>
    <name evidence="11" type="ORF">ABB05_15575</name>
</gene>
<proteinExistence type="inferred from homology"/>
<dbReference type="EMBL" id="LDJR01000056">
    <property type="protein sequence ID" value="OAK68493.1"/>
    <property type="molecule type" value="Genomic_DNA"/>
</dbReference>
<dbReference type="PANTHER" id="PTHR11596">
    <property type="entry name" value="ALKALINE PHOSPHATASE"/>
    <property type="match status" value="1"/>
</dbReference>
<evidence type="ECO:0000256" key="9">
    <source>
        <dbReference type="RuleBase" id="RU003946"/>
    </source>
</evidence>
<reference evidence="11 12" key="1">
    <citation type="submission" date="2015-05" db="EMBL/GenBank/DDBJ databases">
        <title>Comparison of genome.</title>
        <authorList>
            <person name="Zheng Z."/>
            <person name="Sun M."/>
        </authorList>
    </citation>
    <scope>NUCLEOTIDE SEQUENCE [LARGE SCALE GENOMIC DNA]</scope>
    <source>
        <strain evidence="11 12">G25-74</strain>
    </source>
</reference>
<dbReference type="CDD" id="cd16012">
    <property type="entry name" value="ALP"/>
    <property type="match status" value="1"/>
</dbReference>
<protein>
    <submittedName>
        <fullName evidence="11">Alkaline phosphatase</fullName>
    </submittedName>
</protein>
<dbReference type="PRINTS" id="PR00113">
    <property type="entry name" value="ALKPHPHTASE"/>
</dbReference>
<feature type="binding site" evidence="8">
    <location>
        <position position="330"/>
    </location>
    <ligand>
        <name>Zn(2+)</name>
        <dbReference type="ChEBI" id="CHEBI:29105"/>
        <label>2</label>
    </ligand>
</feature>
<dbReference type="PROSITE" id="PS00123">
    <property type="entry name" value="ALKALINE_PHOSPHATASE"/>
    <property type="match status" value="1"/>
</dbReference>
<evidence type="ECO:0000256" key="1">
    <source>
        <dbReference type="ARBA" id="ARBA00005984"/>
    </source>
</evidence>
<feature type="binding site" evidence="8">
    <location>
        <position position="288"/>
    </location>
    <ligand>
        <name>Zn(2+)</name>
        <dbReference type="ChEBI" id="CHEBI:29105"/>
        <label>2</label>
    </ligand>
</feature>
<evidence type="ECO:0000256" key="4">
    <source>
        <dbReference type="ARBA" id="ARBA00022801"/>
    </source>
</evidence>
<evidence type="ECO:0000313" key="11">
    <source>
        <dbReference type="EMBL" id="OAK68493.1"/>
    </source>
</evidence>
<name>A0A177ZLN2_9BACI</name>
<dbReference type="GO" id="GO:0004035">
    <property type="term" value="F:alkaline phosphatase activity"/>
    <property type="evidence" value="ECO:0007669"/>
    <property type="project" value="TreeGrafter"/>
</dbReference>
<sequence>MISGGVQLNKGLSIALLSTMLIGTMLGTSPVSAETQEKNNQIKNVIFMIGDGMGPSYTTALRYLKDDQSTVEMEDTGFDPYLVGMQSVYSADPFYDGKQDDEKENITDSAAAATSMSSGIKTYNGAIAVDLEQEDTETVLEVAKAKGKSTGLVATSEINHATPAAYASHEHSRKNYSEIADDYFDDLVNGKHKVDVLLGGGIDYFERKDRNLAQDFEKDGYQYVKTTDELLKADGEQILGLFAPIGLEKAIDRPQEQPSLEQMTTKAIDVLSKNENGFFLMIEGSQIDWAGHDNDIVGAMSEMEDFEKAFNKAIEFAKEDQHTLVVATADHSTGGLSIGANDVGFWDVDVIKAAKHTPDYMTRLIVEKEEDIQTVLTENIDFDVTEEEVKSVQAAIDNASKEDLFTEVDNAIEHIFDERSGTGWTTGGHTGEDVPVYAYGPGAEMFAGKIDNTDNAKNLFQILGASSSEGAELADTATNYPASIFGGFFILAVGGWLLYRNKTVH</sequence>
<feature type="binding site" evidence="8">
    <location>
        <position position="162"/>
    </location>
    <ligand>
        <name>Mg(2+)</name>
        <dbReference type="ChEBI" id="CHEBI:18420"/>
    </ligand>
</feature>
<feature type="binding site" evidence="8">
    <location>
        <position position="331"/>
    </location>
    <ligand>
        <name>Zn(2+)</name>
        <dbReference type="ChEBI" id="CHEBI:29105"/>
        <label>2</label>
    </ligand>
</feature>
<comment type="similarity">
    <text evidence="1 9">Belongs to the alkaline phosphatase family.</text>
</comment>
<dbReference type="InterPro" id="IPR018299">
    <property type="entry name" value="Alkaline_phosphatase_AS"/>
</dbReference>
<evidence type="ECO:0000256" key="10">
    <source>
        <dbReference type="SAM" id="Phobius"/>
    </source>
</evidence>
<dbReference type="InterPro" id="IPR001952">
    <property type="entry name" value="Alkaline_phosphatase"/>
</dbReference>
<dbReference type="Gene3D" id="3.40.720.10">
    <property type="entry name" value="Alkaline Phosphatase, subunit A"/>
    <property type="match status" value="1"/>
</dbReference>
<dbReference type="InterPro" id="IPR017850">
    <property type="entry name" value="Alkaline_phosphatase_core_sf"/>
</dbReference>
<feature type="binding site" evidence="8">
    <location>
        <position position="429"/>
    </location>
    <ligand>
        <name>Zn(2+)</name>
        <dbReference type="ChEBI" id="CHEBI:29105"/>
        <label>2</label>
    </ligand>
</feature>